<organism evidence="1 2">
    <name type="scientific">Actinoalloteichus fjordicus</name>
    <dbReference type="NCBI Taxonomy" id="1612552"/>
    <lineage>
        <taxon>Bacteria</taxon>
        <taxon>Bacillati</taxon>
        <taxon>Actinomycetota</taxon>
        <taxon>Actinomycetes</taxon>
        <taxon>Pseudonocardiales</taxon>
        <taxon>Pseudonocardiaceae</taxon>
        <taxon>Actinoalloteichus</taxon>
    </lineage>
</organism>
<evidence type="ECO:0000313" key="1">
    <source>
        <dbReference type="EMBL" id="APU16576.1"/>
    </source>
</evidence>
<sequence>MGKKVLLLAGFVQGPFFYHDQDGDWMNHLVDEAGEDLGLSAELVADLTRWDEEYQDIYDSGHPPDSAFPTAEAKLAWTERGRALAARIKQESSIAVEVDYQANGSIPEGTCVF</sequence>
<name>A0AAC9LF73_9PSEU</name>
<evidence type="ECO:0000313" key="2">
    <source>
        <dbReference type="Proteomes" id="UP000185511"/>
    </source>
</evidence>
<dbReference type="RefSeq" id="WP_157442314.1">
    <property type="nucleotide sequence ID" value="NZ_CP016076.1"/>
</dbReference>
<dbReference type="AlphaFoldDB" id="A0AAC9LF73"/>
<accession>A0AAC9LF73</accession>
<dbReference type="EMBL" id="CP016076">
    <property type="protein sequence ID" value="APU16576.1"/>
    <property type="molecule type" value="Genomic_DNA"/>
</dbReference>
<protein>
    <submittedName>
        <fullName evidence="1">Uncharacterized protein</fullName>
    </submittedName>
</protein>
<gene>
    <name evidence="1" type="ORF">UA74_22790</name>
</gene>
<reference evidence="2" key="1">
    <citation type="submission" date="2016-06" db="EMBL/GenBank/DDBJ databases">
        <title>Complete genome sequence of Actinoalloteichus fjordicus DSM 46855 (=ADI127-17), type strain of the new species Actinoalloteichus fjordicus.</title>
        <authorList>
            <person name="Ruckert C."/>
            <person name="Nouioui I."/>
            <person name="Willmese J."/>
            <person name="van Wezel G."/>
            <person name="Klenk H.-P."/>
            <person name="Kalinowski J."/>
            <person name="Zotchev S.B."/>
        </authorList>
    </citation>
    <scope>NUCLEOTIDE SEQUENCE [LARGE SCALE GENOMIC DNA]</scope>
    <source>
        <strain evidence="2">ADI127-7</strain>
    </source>
</reference>
<dbReference type="KEGG" id="acad:UA74_22790"/>
<dbReference type="Proteomes" id="UP000185511">
    <property type="component" value="Chromosome"/>
</dbReference>
<keyword evidence="2" id="KW-1185">Reference proteome</keyword>
<proteinExistence type="predicted"/>